<accession>A0A7J9CNE4</accession>
<evidence type="ECO:0000313" key="2">
    <source>
        <dbReference type="Proteomes" id="UP000593579"/>
    </source>
</evidence>
<comment type="caution">
    <text evidence="1">The sequence shown here is derived from an EMBL/GenBank/DDBJ whole genome shotgun (WGS) entry which is preliminary data.</text>
</comment>
<keyword evidence="2" id="KW-1185">Reference proteome</keyword>
<protein>
    <submittedName>
        <fullName evidence="1">Uncharacterized protein</fullName>
    </submittedName>
</protein>
<name>A0A7J9CNE4_GOSGO</name>
<dbReference type="AlphaFoldDB" id="A0A7J9CNE4"/>
<dbReference type="EMBL" id="JABEZY010000011">
    <property type="protein sequence ID" value="MBA0749946.1"/>
    <property type="molecule type" value="Genomic_DNA"/>
</dbReference>
<feature type="non-terminal residue" evidence="1">
    <location>
        <position position="36"/>
    </location>
</feature>
<reference evidence="1 2" key="1">
    <citation type="journal article" date="2019" name="Genome Biol. Evol.">
        <title>Insights into the evolution of the New World diploid cottons (Gossypium, subgenus Houzingenia) based on genome sequencing.</title>
        <authorList>
            <person name="Grover C.E."/>
            <person name="Arick M.A. 2nd"/>
            <person name="Thrash A."/>
            <person name="Conover J.L."/>
            <person name="Sanders W.S."/>
            <person name="Peterson D.G."/>
            <person name="Frelichowski J.E."/>
            <person name="Scheffler J.A."/>
            <person name="Scheffler B.E."/>
            <person name="Wendel J.F."/>
        </authorList>
    </citation>
    <scope>NUCLEOTIDE SEQUENCE [LARGE SCALE GENOMIC DNA]</scope>
    <source>
        <strain evidence="1">5</strain>
        <tissue evidence="1">Leaf</tissue>
    </source>
</reference>
<gene>
    <name evidence="1" type="ORF">Gogos_003818</name>
</gene>
<proteinExistence type="predicted"/>
<sequence length="36" mass="4302">MYKERARPYGLYPKTWKEMFLCPQQKPSSWNCGSCS</sequence>
<organism evidence="1 2">
    <name type="scientific">Gossypium gossypioides</name>
    <name type="common">Mexican cotton</name>
    <name type="synonym">Selera gossypioides</name>
    <dbReference type="NCBI Taxonomy" id="34282"/>
    <lineage>
        <taxon>Eukaryota</taxon>
        <taxon>Viridiplantae</taxon>
        <taxon>Streptophyta</taxon>
        <taxon>Embryophyta</taxon>
        <taxon>Tracheophyta</taxon>
        <taxon>Spermatophyta</taxon>
        <taxon>Magnoliopsida</taxon>
        <taxon>eudicotyledons</taxon>
        <taxon>Gunneridae</taxon>
        <taxon>Pentapetalae</taxon>
        <taxon>rosids</taxon>
        <taxon>malvids</taxon>
        <taxon>Malvales</taxon>
        <taxon>Malvaceae</taxon>
        <taxon>Malvoideae</taxon>
        <taxon>Gossypium</taxon>
    </lineage>
</organism>
<dbReference type="Proteomes" id="UP000593579">
    <property type="component" value="Unassembled WGS sequence"/>
</dbReference>
<evidence type="ECO:0000313" key="1">
    <source>
        <dbReference type="EMBL" id="MBA0749946.1"/>
    </source>
</evidence>